<dbReference type="RefSeq" id="WP_100992791.1">
    <property type="nucleotide sequence ID" value="NZ_CP025096.1"/>
</dbReference>
<evidence type="ECO:0000313" key="4">
    <source>
        <dbReference type="Proteomes" id="UP000232883"/>
    </source>
</evidence>
<dbReference type="InterPro" id="IPR013783">
    <property type="entry name" value="Ig-like_fold"/>
</dbReference>
<dbReference type="AlphaFoldDB" id="A0A2K8Z8P7"/>
<organism evidence="3 4">
    <name type="scientific">Spirosoma pollinicola</name>
    <dbReference type="NCBI Taxonomy" id="2057025"/>
    <lineage>
        <taxon>Bacteria</taxon>
        <taxon>Pseudomonadati</taxon>
        <taxon>Bacteroidota</taxon>
        <taxon>Cytophagia</taxon>
        <taxon>Cytophagales</taxon>
        <taxon>Cytophagaceae</taxon>
        <taxon>Spirosoma</taxon>
    </lineage>
</organism>
<dbReference type="Proteomes" id="UP000232883">
    <property type="component" value="Chromosome"/>
</dbReference>
<proteinExistence type="predicted"/>
<keyword evidence="4" id="KW-1185">Reference proteome</keyword>
<dbReference type="InterPro" id="IPR041498">
    <property type="entry name" value="Big_6"/>
</dbReference>
<feature type="chain" id="PRO_5014966321" description="Bacterial Ig domain-containing protein" evidence="1">
    <location>
        <begin position="33"/>
        <end position="527"/>
    </location>
</feature>
<dbReference type="EMBL" id="CP025096">
    <property type="protein sequence ID" value="AUD06241.1"/>
    <property type="molecule type" value="Genomic_DNA"/>
</dbReference>
<feature type="domain" description="Bacterial Ig" evidence="2">
    <location>
        <begin position="337"/>
        <end position="408"/>
    </location>
</feature>
<evidence type="ECO:0000256" key="1">
    <source>
        <dbReference type="SAM" id="SignalP"/>
    </source>
</evidence>
<dbReference type="KEGG" id="spir:CWM47_33000"/>
<accession>A0A2K8Z8P7</accession>
<feature type="signal peptide" evidence="1">
    <location>
        <begin position="1"/>
        <end position="32"/>
    </location>
</feature>
<evidence type="ECO:0000313" key="3">
    <source>
        <dbReference type="EMBL" id="AUD06241.1"/>
    </source>
</evidence>
<name>A0A2K8Z8P7_9BACT</name>
<sequence length="527" mass="52610">MMSYLNQSFRAGLSLLAFMCLSLLLFAATAQAQQPTLPALPATCDYTSEPANISLTAQNIPAGFSTIYLLVNMTSGLIVQTNQTAPVFNGVSRGLYYAVPAHYSGSLNNASAGKLISDVYSTDQCLTYGSSLALKVCSPTCDYAAAPASVTFTAQSVPVGVNTSYVLVNTATNLIAQVSNTASFAAVPLGDYAITSVHYTGGPASGSLTALSVGNSLYDVTTQQANCLSVSNTLYIKVCNSPVAITGPLDGTTMATLNPVISGTATPGSSVTVTAPNGQSCVTTASTPGGTWTCSGITFPAGPTSVTATDGITTAVSNFTVASPPSLTVTGPVNVTTTTTPTISGTATPGSTVAITDPSGTTLCTTTASPSGTFACALTIPLPGGPNTLTVTASGPGGSISQPITFTAIVPCTTPSIGGVTSFTGNPLCSVSNAGAVTLSGQTGTVVKWQTSTNGGISWTDIAGTAGLTSYGFVNAANNQQFRAVVNSGNPAGGDTCVDANSTTITTTTSSVACTVDCNVLPSVIVK</sequence>
<dbReference type="OrthoDB" id="1652165at2"/>
<reference evidence="3 4" key="1">
    <citation type="submission" date="2017-11" db="EMBL/GenBank/DDBJ databases">
        <title>Taxonomic description and genome sequences of Spirosoma HA7 sp. nov., isolated from pollen microhabitat of Corylus avellana.</title>
        <authorList>
            <person name="Ambika Manirajan B."/>
            <person name="Suarez C."/>
            <person name="Ratering S."/>
            <person name="Geissler-Plaum R."/>
            <person name="Cardinale M."/>
            <person name="Sylvia S."/>
        </authorList>
    </citation>
    <scope>NUCLEOTIDE SEQUENCE [LARGE SCALE GENOMIC DNA]</scope>
    <source>
        <strain evidence="3 4">HA7</strain>
    </source>
</reference>
<keyword evidence="1" id="KW-0732">Signal</keyword>
<dbReference type="Pfam" id="PF17936">
    <property type="entry name" value="Big_6"/>
    <property type="match status" value="1"/>
</dbReference>
<evidence type="ECO:0000259" key="2">
    <source>
        <dbReference type="Pfam" id="PF17936"/>
    </source>
</evidence>
<protein>
    <recommendedName>
        <fullName evidence="2">Bacterial Ig domain-containing protein</fullName>
    </recommendedName>
</protein>
<dbReference type="Gene3D" id="2.60.40.10">
    <property type="entry name" value="Immunoglobulins"/>
    <property type="match status" value="2"/>
</dbReference>
<gene>
    <name evidence="3" type="ORF">CWM47_33000</name>
</gene>